<dbReference type="Gene3D" id="3.90.640.10">
    <property type="entry name" value="Actin, Chain A, domain 4"/>
    <property type="match status" value="1"/>
</dbReference>
<dbReference type="Proteomes" id="UP001221757">
    <property type="component" value="Unassembled WGS sequence"/>
</dbReference>
<dbReference type="GO" id="GO:0005524">
    <property type="term" value="F:ATP binding"/>
    <property type="evidence" value="ECO:0007669"/>
    <property type="project" value="UniProtKB-KW"/>
</dbReference>
<evidence type="ECO:0000256" key="1">
    <source>
        <dbReference type="ARBA" id="ARBA00007381"/>
    </source>
</evidence>
<proteinExistence type="inferred from homology"/>
<keyword evidence="2" id="KW-0547">Nucleotide-binding</keyword>
<dbReference type="PANTHER" id="PTHR19375">
    <property type="entry name" value="HEAT SHOCK PROTEIN 70KDA"/>
    <property type="match status" value="1"/>
</dbReference>
<dbReference type="InterPro" id="IPR043129">
    <property type="entry name" value="ATPase_NBD"/>
</dbReference>
<dbReference type="FunFam" id="3.30.420.40:FF:000028">
    <property type="entry name" value="heat shock 70 kDa protein-like"/>
    <property type="match status" value="1"/>
</dbReference>
<dbReference type="SUPFAM" id="SSF53067">
    <property type="entry name" value="Actin-like ATPase domain"/>
    <property type="match status" value="2"/>
</dbReference>
<protein>
    <submittedName>
        <fullName evidence="4">Hsp70 protein-domain-containing protein</fullName>
    </submittedName>
</protein>
<name>A0AAD7CRL3_MYCRO</name>
<feature type="non-terminal residue" evidence="4">
    <location>
        <position position="1"/>
    </location>
</feature>
<comment type="similarity">
    <text evidence="1">Belongs to the heat shock protein 70 family.</text>
</comment>
<evidence type="ECO:0000313" key="5">
    <source>
        <dbReference type="Proteomes" id="UP001221757"/>
    </source>
</evidence>
<dbReference type="InterPro" id="IPR013126">
    <property type="entry name" value="Hsp_70_fam"/>
</dbReference>
<accession>A0AAD7CRL3</accession>
<organism evidence="4 5">
    <name type="scientific">Mycena rosella</name>
    <name type="common">Pink bonnet</name>
    <name type="synonym">Agaricus rosellus</name>
    <dbReference type="NCBI Taxonomy" id="1033263"/>
    <lineage>
        <taxon>Eukaryota</taxon>
        <taxon>Fungi</taxon>
        <taxon>Dikarya</taxon>
        <taxon>Basidiomycota</taxon>
        <taxon>Agaricomycotina</taxon>
        <taxon>Agaricomycetes</taxon>
        <taxon>Agaricomycetidae</taxon>
        <taxon>Agaricales</taxon>
        <taxon>Marasmiineae</taxon>
        <taxon>Mycenaceae</taxon>
        <taxon>Mycena</taxon>
    </lineage>
</organism>
<dbReference type="Gene3D" id="3.30.420.40">
    <property type="match status" value="2"/>
</dbReference>
<comment type="caution">
    <text evidence="4">The sequence shown here is derived from an EMBL/GenBank/DDBJ whole genome shotgun (WGS) entry which is preliminary data.</text>
</comment>
<dbReference type="Pfam" id="PF00012">
    <property type="entry name" value="HSP70"/>
    <property type="match status" value="1"/>
</dbReference>
<evidence type="ECO:0000256" key="3">
    <source>
        <dbReference type="ARBA" id="ARBA00022840"/>
    </source>
</evidence>
<keyword evidence="3" id="KW-0067">ATP-binding</keyword>
<gene>
    <name evidence="4" type="ORF">B0H17DRAFT_954696</name>
</gene>
<dbReference type="GO" id="GO:0140662">
    <property type="term" value="F:ATP-dependent protein folding chaperone"/>
    <property type="evidence" value="ECO:0007669"/>
    <property type="project" value="InterPro"/>
</dbReference>
<dbReference type="AlphaFoldDB" id="A0AAD7CRL3"/>
<dbReference type="EMBL" id="JARKIE010000269">
    <property type="protein sequence ID" value="KAJ7659475.1"/>
    <property type="molecule type" value="Genomic_DNA"/>
</dbReference>
<evidence type="ECO:0000256" key="2">
    <source>
        <dbReference type="ARBA" id="ARBA00022741"/>
    </source>
</evidence>
<evidence type="ECO:0000313" key="4">
    <source>
        <dbReference type="EMBL" id="KAJ7659475.1"/>
    </source>
</evidence>
<reference evidence="4" key="1">
    <citation type="submission" date="2023-03" db="EMBL/GenBank/DDBJ databases">
        <title>Massive genome expansion in bonnet fungi (Mycena s.s.) driven by repeated elements and novel gene families across ecological guilds.</title>
        <authorList>
            <consortium name="Lawrence Berkeley National Laboratory"/>
            <person name="Harder C.B."/>
            <person name="Miyauchi S."/>
            <person name="Viragh M."/>
            <person name="Kuo A."/>
            <person name="Thoen E."/>
            <person name="Andreopoulos B."/>
            <person name="Lu D."/>
            <person name="Skrede I."/>
            <person name="Drula E."/>
            <person name="Henrissat B."/>
            <person name="Morin E."/>
            <person name="Kohler A."/>
            <person name="Barry K."/>
            <person name="LaButti K."/>
            <person name="Morin E."/>
            <person name="Salamov A."/>
            <person name="Lipzen A."/>
            <person name="Mereny Z."/>
            <person name="Hegedus B."/>
            <person name="Baldrian P."/>
            <person name="Stursova M."/>
            <person name="Weitz H."/>
            <person name="Taylor A."/>
            <person name="Grigoriev I.V."/>
            <person name="Nagy L.G."/>
            <person name="Martin F."/>
            <person name="Kauserud H."/>
        </authorList>
    </citation>
    <scope>NUCLEOTIDE SEQUENCE</scope>
    <source>
        <strain evidence="4">CBHHK067</strain>
    </source>
</reference>
<sequence>FPRTSTAPQCQATKEAGTIFGTNVLRITDEATAAALAYGLEKKVTGERNVFIFGGTFDVGFLTIEECIFEVKATAGDTHLGGKDFDNRLVNHFAQQFKRKNKKGAFLLFFDFERVLIQSL</sequence>
<keyword evidence="5" id="KW-1185">Reference proteome</keyword>